<evidence type="ECO:0000256" key="4">
    <source>
        <dbReference type="ARBA" id="ARBA00023065"/>
    </source>
</evidence>
<dbReference type="CDD" id="cd19052">
    <property type="entry name" value="LGIC_TM_GABAAR_alpha"/>
    <property type="match status" value="1"/>
</dbReference>
<dbReference type="Gene3D" id="2.70.170.10">
    <property type="entry name" value="Neurotransmitter-gated ion-channel ligand-binding domain"/>
    <property type="match status" value="1"/>
</dbReference>
<feature type="transmembrane region" description="Helical" evidence="14">
    <location>
        <begin position="279"/>
        <end position="296"/>
    </location>
</feature>
<evidence type="ECO:0000256" key="3">
    <source>
        <dbReference type="ARBA" id="ARBA00023018"/>
    </source>
</evidence>
<evidence type="ECO:0000256" key="2">
    <source>
        <dbReference type="ARBA" id="ARBA00022475"/>
    </source>
</evidence>
<keyword evidence="11" id="KW-1071">Ligand-gated ion channel</keyword>
<dbReference type="PRINTS" id="PR01079">
    <property type="entry name" value="GABAARALPHA"/>
</dbReference>
<dbReference type="GO" id="GO:0034707">
    <property type="term" value="C:chloride channel complex"/>
    <property type="evidence" value="ECO:0007669"/>
    <property type="project" value="UniProtKB-KW"/>
</dbReference>
<keyword evidence="1" id="KW-0813">Transport</keyword>
<keyword evidence="12" id="KW-0407">Ion channel</keyword>
<dbReference type="Pfam" id="PF02932">
    <property type="entry name" value="Neur_chan_memb"/>
    <property type="match status" value="1"/>
</dbReference>
<dbReference type="InterPro" id="IPR006029">
    <property type="entry name" value="Neurotrans-gated_channel_TM"/>
</dbReference>
<evidence type="ECO:0000256" key="12">
    <source>
        <dbReference type="ARBA" id="ARBA00023303"/>
    </source>
</evidence>
<dbReference type="GO" id="GO:0004890">
    <property type="term" value="F:GABA-A receptor activity"/>
    <property type="evidence" value="ECO:0007669"/>
    <property type="project" value="InterPro"/>
</dbReference>
<evidence type="ECO:0000256" key="9">
    <source>
        <dbReference type="ARBA" id="ARBA00023214"/>
    </source>
</evidence>
<evidence type="ECO:0000313" key="17">
    <source>
        <dbReference type="Proteomes" id="UP000694428"/>
    </source>
</evidence>
<evidence type="ECO:0000256" key="5">
    <source>
        <dbReference type="ARBA" id="ARBA00023157"/>
    </source>
</evidence>
<dbReference type="InterPro" id="IPR001390">
    <property type="entry name" value="GABAAa_rcpt"/>
</dbReference>
<dbReference type="PANTHER" id="PTHR18945">
    <property type="entry name" value="NEUROTRANSMITTER GATED ION CHANNEL"/>
    <property type="match status" value="1"/>
</dbReference>
<dbReference type="InterPro" id="IPR038050">
    <property type="entry name" value="Neuro_actylchol_rec"/>
</dbReference>
<keyword evidence="10" id="KW-0628">Postsynaptic cell membrane</keyword>
<feature type="domain" description="Neurotransmitter-gated ion-channel transmembrane" evidence="15">
    <location>
        <begin position="98"/>
        <end position="207"/>
    </location>
</feature>
<dbReference type="Ensembl" id="ENSPSTT00000011760.1">
    <property type="protein sequence ID" value="ENSPSTP00000011203.1"/>
    <property type="gene ID" value="ENSPSTG00000007882.1"/>
</dbReference>
<proteinExistence type="predicted"/>
<evidence type="ECO:0000256" key="6">
    <source>
        <dbReference type="ARBA" id="ARBA00023170"/>
    </source>
</evidence>
<dbReference type="Proteomes" id="UP000694428">
    <property type="component" value="Unplaced"/>
</dbReference>
<name>A0A8C9F671_PAVCR</name>
<dbReference type="GO" id="GO:0005254">
    <property type="term" value="F:chloride channel activity"/>
    <property type="evidence" value="ECO:0007669"/>
    <property type="project" value="UniProtKB-KW"/>
</dbReference>
<evidence type="ECO:0000256" key="14">
    <source>
        <dbReference type="SAM" id="Phobius"/>
    </source>
</evidence>
<evidence type="ECO:0000256" key="13">
    <source>
        <dbReference type="ARBA" id="ARBA00034104"/>
    </source>
</evidence>
<dbReference type="InterPro" id="IPR006028">
    <property type="entry name" value="GABAA/Glycine_rcpt"/>
</dbReference>
<dbReference type="InterPro" id="IPR047024">
    <property type="entry name" value="Gabra-1-6_TM"/>
</dbReference>
<dbReference type="SUPFAM" id="SSF90112">
    <property type="entry name" value="Neurotransmitter-gated ion-channel transmembrane pore"/>
    <property type="match status" value="1"/>
</dbReference>
<reference evidence="16" key="1">
    <citation type="submission" date="2025-08" db="UniProtKB">
        <authorList>
            <consortium name="Ensembl"/>
        </authorList>
    </citation>
    <scope>IDENTIFICATION</scope>
</reference>
<feature type="transmembrane region" description="Helical" evidence="14">
    <location>
        <begin position="91"/>
        <end position="115"/>
    </location>
</feature>
<dbReference type="AlphaFoldDB" id="A0A8C9F671"/>
<keyword evidence="17" id="KW-1185">Reference proteome</keyword>
<dbReference type="GO" id="GO:0005230">
    <property type="term" value="F:extracellular ligand-gated monoatomic ion channel activity"/>
    <property type="evidence" value="ECO:0007669"/>
    <property type="project" value="InterPro"/>
</dbReference>
<sequence>MLQFDGKLCSAVPSLPARRAHSSFSSTDAYTKTEVIYTWTLGKDKSVEVAKGGSRLNQYDLLGHVVGTEMVRSSTGEYVVMTTHFHLKRKIGYFVIQTYLPCIMTVILSQVSFWLNRESVPARTVFGVTTVLTMTTLSISARNSLPKVAYATAMDWFIAVCYAFVFSALIEFATVNYFTKRSWAWDGKKVTKCSLCNSTVTSSLLLALAKKTNNTYNIVGTTYPLNIAKDPGLPTISKSAAATATATNIPPKMPRLEEKLPESKKTYNSVSKVDKMSRIVFPVLFAIFNLVYWATYVNRESAIKGMIPKQ</sequence>
<evidence type="ECO:0000256" key="7">
    <source>
        <dbReference type="ARBA" id="ARBA00023173"/>
    </source>
</evidence>
<dbReference type="InterPro" id="IPR036734">
    <property type="entry name" value="Neur_chan_lig-bd_sf"/>
</dbReference>
<keyword evidence="7" id="KW-0869">Chloride channel</keyword>
<keyword evidence="3" id="KW-0770">Synapse</keyword>
<organism evidence="16 17">
    <name type="scientific">Pavo cristatus</name>
    <name type="common">Indian peafowl</name>
    <name type="synonym">Blue peafowl</name>
    <dbReference type="NCBI Taxonomy" id="9049"/>
    <lineage>
        <taxon>Eukaryota</taxon>
        <taxon>Metazoa</taxon>
        <taxon>Chordata</taxon>
        <taxon>Craniata</taxon>
        <taxon>Vertebrata</taxon>
        <taxon>Euteleostomi</taxon>
        <taxon>Archelosauria</taxon>
        <taxon>Archosauria</taxon>
        <taxon>Dinosauria</taxon>
        <taxon>Saurischia</taxon>
        <taxon>Theropoda</taxon>
        <taxon>Coelurosauria</taxon>
        <taxon>Aves</taxon>
        <taxon>Neognathae</taxon>
        <taxon>Galloanserae</taxon>
        <taxon>Galliformes</taxon>
        <taxon>Phasianidae</taxon>
        <taxon>Phasianinae</taxon>
        <taxon>Pavo</taxon>
    </lineage>
</organism>
<keyword evidence="14" id="KW-0472">Membrane</keyword>
<evidence type="ECO:0000256" key="11">
    <source>
        <dbReference type="ARBA" id="ARBA00023286"/>
    </source>
</evidence>
<keyword evidence="2" id="KW-1003">Cell membrane</keyword>
<evidence type="ECO:0000313" key="16">
    <source>
        <dbReference type="Ensembl" id="ENSPSTP00000011203.1"/>
    </source>
</evidence>
<feature type="transmembrane region" description="Helical" evidence="14">
    <location>
        <begin position="156"/>
        <end position="179"/>
    </location>
</feature>
<keyword evidence="6" id="KW-0675">Receptor</keyword>
<dbReference type="PRINTS" id="PR00253">
    <property type="entry name" value="GABAARECEPTR"/>
</dbReference>
<reference evidence="16" key="2">
    <citation type="submission" date="2025-09" db="UniProtKB">
        <authorList>
            <consortium name="Ensembl"/>
        </authorList>
    </citation>
    <scope>IDENTIFICATION</scope>
</reference>
<dbReference type="InterPro" id="IPR036719">
    <property type="entry name" value="Neuro-gated_channel_TM_sf"/>
</dbReference>
<comment type="subcellular location">
    <subcellularLocation>
        <location evidence="13">Postsynaptic cell membrane</location>
        <topology evidence="13">Multi-pass membrane protein</topology>
    </subcellularLocation>
</comment>
<evidence type="ECO:0000256" key="1">
    <source>
        <dbReference type="ARBA" id="ARBA00022448"/>
    </source>
</evidence>
<keyword evidence="5" id="KW-1015">Disulfide bond</keyword>
<evidence type="ECO:0000256" key="8">
    <source>
        <dbReference type="ARBA" id="ARBA00023180"/>
    </source>
</evidence>
<evidence type="ECO:0000256" key="10">
    <source>
        <dbReference type="ARBA" id="ARBA00023257"/>
    </source>
</evidence>
<protein>
    <recommendedName>
        <fullName evidence="15">Neurotransmitter-gated ion-channel transmembrane domain-containing protein</fullName>
    </recommendedName>
</protein>
<accession>A0A8C9F671</accession>
<keyword evidence="14" id="KW-0812">Transmembrane</keyword>
<keyword evidence="4" id="KW-0406">Ion transport</keyword>
<keyword evidence="9" id="KW-0868">Chloride</keyword>
<keyword evidence="8" id="KW-0325">Glycoprotein</keyword>
<dbReference type="Gene3D" id="1.20.58.390">
    <property type="entry name" value="Neurotransmitter-gated ion-channel transmembrane domain"/>
    <property type="match status" value="1"/>
</dbReference>
<evidence type="ECO:0000259" key="15">
    <source>
        <dbReference type="Pfam" id="PF02932"/>
    </source>
</evidence>
<keyword evidence="14" id="KW-1133">Transmembrane helix</keyword>
<dbReference type="GO" id="GO:0045211">
    <property type="term" value="C:postsynaptic membrane"/>
    <property type="evidence" value="ECO:0007669"/>
    <property type="project" value="UniProtKB-SubCell"/>
</dbReference>
<dbReference type="InterPro" id="IPR006201">
    <property type="entry name" value="Neur_channel"/>
</dbReference>